<dbReference type="KEGG" id="snan:I6N98_04455"/>
<dbReference type="GO" id="GO:0003860">
    <property type="term" value="F:3-hydroxyisobutyryl-CoA hydrolase activity"/>
    <property type="evidence" value="ECO:0007669"/>
    <property type="project" value="UniProtKB-EC"/>
</dbReference>
<dbReference type="CDD" id="cd06558">
    <property type="entry name" value="crotonase-like"/>
    <property type="match status" value="1"/>
</dbReference>
<evidence type="ECO:0000256" key="2">
    <source>
        <dbReference type="ARBA" id="ARBA00011915"/>
    </source>
</evidence>
<dbReference type="EC" id="3.1.2.4" evidence="2"/>
<comment type="catalytic activity">
    <reaction evidence="1">
        <text>3-hydroxy-2-methylpropanoyl-CoA + H2O = 3-hydroxy-2-methylpropanoate + CoA + H(+)</text>
        <dbReference type="Rhea" id="RHEA:20888"/>
        <dbReference type="ChEBI" id="CHEBI:11805"/>
        <dbReference type="ChEBI" id="CHEBI:15377"/>
        <dbReference type="ChEBI" id="CHEBI:15378"/>
        <dbReference type="ChEBI" id="CHEBI:57287"/>
        <dbReference type="ChEBI" id="CHEBI:57340"/>
        <dbReference type="EC" id="3.1.2.4"/>
    </reaction>
</comment>
<accession>A0A7T4R2I0</accession>
<keyword evidence="3" id="KW-0378">Hydrolase</keyword>
<dbReference type="GO" id="GO:0006574">
    <property type="term" value="P:L-valine catabolic process"/>
    <property type="evidence" value="ECO:0007669"/>
    <property type="project" value="TreeGrafter"/>
</dbReference>
<dbReference type="PANTHER" id="PTHR43176">
    <property type="entry name" value="3-HYDROXYISOBUTYRYL-COA HYDROLASE-RELATED"/>
    <property type="match status" value="1"/>
</dbReference>
<protein>
    <recommendedName>
        <fullName evidence="2">3-hydroxyisobutyryl-CoA hydrolase</fullName>
        <ecNumber evidence="2">3.1.2.4</ecNumber>
    </recommendedName>
</protein>
<dbReference type="EMBL" id="CP066167">
    <property type="protein sequence ID" value="QQD19112.1"/>
    <property type="molecule type" value="Genomic_DNA"/>
</dbReference>
<evidence type="ECO:0000259" key="4">
    <source>
        <dbReference type="Pfam" id="PF16113"/>
    </source>
</evidence>
<gene>
    <name evidence="5" type="ORF">I6N98_04455</name>
</gene>
<proteinExistence type="predicted"/>
<reference evidence="5 6" key="1">
    <citation type="submission" date="2020-12" db="EMBL/GenBank/DDBJ databases">
        <authorList>
            <person name="Shan Y."/>
        </authorList>
    </citation>
    <scope>NUCLEOTIDE SEQUENCE [LARGE SCALE GENOMIC DNA]</scope>
    <source>
        <strain evidence="6">csc3.9</strain>
    </source>
</reference>
<sequence>MEKRLMTEEVLFEERETASGLKLGIVTLNVEKTLNSLTLNMVEQMLTTLSDWRQRSEIACVFIRGAGDKAFCAGGDVQALYRSAVEQPGGPCEYAERFFEVEYRVDYLIHQMGKPVIVWGHGIVMGGGMGIFAGGSYRVVTEKSRLAMPEITIGLYPDVGGSYFLNRTPGSTGLFLALTGVPFNAADALYLGMAEGFIQHEKLDSVLEALVDTPWSTGVGDNHERVLELMRGFAEQSTGALPEGNVEAQAAAIDGLCDQTDDTAMIEAIINLDSDNPWLQKASATLAAGSMLSARLIPAQLRRCAGMNLKDVFQQELITSTNTVRHPEFAEGVRALLIDKDRNPQWRYAAAADVPADEIDARLTAPWDSNPLADI</sequence>
<dbReference type="InterPro" id="IPR045004">
    <property type="entry name" value="ECH_dom"/>
</dbReference>
<dbReference type="PANTHER" id="PTHR43176:SF3">
    <property type="entry name" value="3-HYDROXYISOBUTYRYL-COA HYDROLASE, MITOCHONDRIAL"/>
    <property type="match status" value="1"/>
</dbReference>
<keyword evidence="5" id="KW-0413">Isomerase</keyword>
<dbReference type="SUPFAM" id="SSF52096">
    <property type="entry name" value="ClpP/crotonase"/>
    <property type="match status" value="1"/>
</dbReference>
<dbReference type="GO" id="GO:0016853">
    <property type="term" value="F:isomerase activity"/>
    <property type="evidence" value="ECO:0007669"/>
    <property type="project" value="UniProtKB-KW"/>
</dbReference>
<evidence type="ECO:0000256" key="1">
    <source>
        <dbReference type="ARBA" id="ARBA00001709"/>
    </source>
</evidence>
<dbReference type="GO" id="GO:0005829">
    <property type="term" value="C:cytosol"/>
    <property type="evidence" value="ECO:0007669"/>
    <property type="project" value="TreeGrafter"/>
</dbReference>
<dbReference type="Proteomes" id="UP000596063">
    <property type="component" value="Chromosome"/>
</dbReference>
<dbReference type="Gene3D" id="3.90.226.10">
    <property type="entry name" value="2-enoyl-CoA Hydratase, Chain A, domain 1"/>
    <property type="match status" value="1"/>
</dbReference>
<evidence type="ECO:0000313" key="5">
    <source>
        <dbReference type="EMBL" id="QQD19112.1"/>
    </source>
</evidence>
<dbReference type="InterPro" id="IPR029045">
    <property type="entry name" value="ClpP/crotonase-like_dom_sf"/>
</dbReference>
<keyword evidence="6" id="KW-1185">Reference proteome</keyword>
<evidence type="ECO:0000256" key="3">
    <source>
        <dbReference type="ARBA" id="ARBA00022801"/>
    </source>
</evidence>
<dbReference type="Pfam" id="PF16113">
    <property type="entry name" value="ECH_2"/>
    <property type="match status" value="1"/>
</dbReference>
<dbReference type="AlphaFoldDB" id="A0A7T4R2I0"/>
<organism evidence="5 6">
    <name type="scientific">Spongiibacter nanhainus</name>
    <dbReference type="NCBI Taxonomy" id="2794344"/>
    <lineage>
        <taxon>Bacteria</taxon>
        <taxon>Pseudomonadati</taxon>
        <taxon>Pseudomonadota</taxon>
        <taxon>Gammaproteobacteria</taxon>
        <taxon>Cellvibrionales</taxon>
        <taxon>Spongiibacteraceae</taxon>
        <taxon>Spongiibacter</taxon>
    </lineage>
</organism>
<dbReference type="InterPro" id="IPR032259">
    <property type="entry name" value="HIBYL-CoA-H"/>
</dbReference>
<dbReference type="NCBIfam" id="NF004127">
    <property type="entry name" value="PRK05617.1"/>
    <property type="match status" value="1"/>
</dbReference>
<feature type="domain" description="Enoyl-CoA hydratase/isomerase" evidence="4">
    <location>
        <begin position="24"/>
        <end position="361"/>
    </location>
</feature>
<evidence type="ECO:0000313" key="6">
    <source>
        <dbReference type="Proteomes" id="UP000596063"/>
    </source>
</evidence>
<name>A0A7T4R2I0_9GAMM</name>